<feature type="compositionally biased region" description="Acidic residues" evidence="1">
    <location>
        <begin position="71"/>
        <end position="81"/>
    </location>
</feature>
<evidence type="ECO:0000313" key="2">
    <source>
        <dbReference type="EMBL" id="CAH1963183.1"/>
    </source>
</evidence>
<sequence length="127" mass="14401">MSSDLDNFPTISTTCFFGKKKAPTVIPTDPHISDVSDDDFSDGENISQTNELNDEEEVPLGLDMLVPESNSEFEESNDETEPPPPQRRKTESYSWIEADIVYLHQTFLSLTTLQFPLSILQSFFHLI</sequence>
<keyword evidence="3" id="KW-1185">Reference proteome</keyword>
<organism evidence="2 3">
    <name type="scientific">Acanthoscelides obtectus</name>
    <name type="common">Bean weevil</name>
    <name type="synonym">Bruchus obtectus</name>
    <dbReference type="NCBI Taxonomy" id="200917"/>
    <lineage>
        <taxon>Eukaryota</taxon>
        <taxon>Metazoa</taxon>
        <taxon>Ecdysozoa</taxon>
        <taxon>Arthropoda</taxon>
        <taxon>Hexapoda</taxon>
        <taxon>Insecta</taxon>
        <taxon>Pterygota</taxon>
        <taxon>Neoptera</taxon>
        <taxon>Endopterygota</taxon>
        <taxon>Coleoptera</taxon>
        <taxon>Polyphaga</taxon>
        <taxon>Cucujiformia</taxon>
        <taxon>Chrysomeloidea</taxon>
        <taxon>Chrysomelidae</taxon>
        <taxon>Bruchinae</taxon>
        <taxon>Bruchini</taxon>
        <taxon>Acanthoscelides</taxon>
    </lineage>
</organism>
<protein>
    <submittedName>
        <fullName evidence="2">Uncharacterized protein</fullName>
    </submittedName>
</protein>
<dbReference type="AlphaFoldDB" id="A0A9P0JXU1"/>
<dbReference type="EMBL" id="CAKOFQ010006706">
    <property type="protein sequence ID" value="CAH1963183.1"/>
    <property type="molecule type" value="Genomic_DNA"/>
</dbReference>
<reference evidence="2" key="1">
    <citation type="submission" date="2022-03" db="EMBL/GenBank/DDBJ databases">
        <authorList>
            <person name="Sayadi A."/>
        </authorList>
    </citation>
    <scope>NUCLEOTIDE SEQUENCE</scope>
</reference>
<feature type="region of interest" description="Disordered" evidence="1">
    <location>
        <begin position="28"/>
        <end position="55"/>
    </location>
</feature>
<gene>
    <name evidence="2" type="ORF">ACAOBT_LOCUS5048</name>
</gene>
<feature type="region of interest" description="Disordered" evidence="1">
    <location>
        <begin position="67"/>
        <end position="91"/>
    </location>
</feature>
<proteinExistence type="predicted"/>
<evidence type="ECO:0000313" key="3">
    <source>
        <dbReference type="Proteomes" id="UP001152888"/>
    </source>
</evidence>
<name>A0A9P0JXU1_ACAOB</name>
<comment type="caution">
    <text evidence="2">The sequence shown here is derived from an EMBL/GenBank/DDBJ whole genome shotgun (WGS) entry which is preliminary data.</text>
</comment>
<accession>A0A9P0JXU1</accession>
<dbReference type="Proteomes" id="UP001152888">
    <property type="component" value="Unassembled WGS sequence"/>
</dbReference>
<evidence type="ECO:0000256" key="1">
    <source>
        <dbReference type="SAM" id="MobiDB-lite"/>
    </source>
</evidence>